<dbReference type="GO" id="GO:0005546">
    <property type="term" value="F:phosphatidylinositol-4,5-bisphosphate binding"/>
    <property type="evidence" value="ECO:0007669"/>
    <property type="project" value="TreeGrafter"/>
</dbReference>
<proteinExistence type="predicted"/>
<dbReference type="PANTHER" id="PTHR22951">
    <property type="entry name" value="CLATHRIN ASSEMBLY PROTEIN"/>
    <property type="match status" value="1"/>
</dbReference>
<dbReference type="InterPro" id="IPR014712">
    <property type="entry name" value="ANTH_dom_sf"/>
</dbReference>
<accession>A0A8X8YGL5</accession>
<evidence type="ECO:0000313" key="2">
    <source>
        <dbReference type="EMBL" id="KAG6429605.1"/>
    </source>
</evidence>
<name>A0A8X8YGL5_SALSN</name>
<dbReference type="GO" id="GO:0006900">
    <property type="term" value="P:vesicle budding from membrane"/>
    <property type="evidence" value="ECO:0007669"/>
    <property type="project" value="TreeGrafter"/>
</dbReference>
<dbReference type="Gene3D" id="3.70.10.10">
    <property type="match status" value="1"/>
</dbReference>
<dbReference type="GO" id="GO:0030136">
    <property type="term" value="C:clathrin-coated vesicle"/>
    <property type="evidence" value="ECO:0007669"/>
    <property type="project" value="InterPro"/>
</dbReference>
<evidence type="ECO:0000259" key="1">
    <source>
        <dbReference type="Pfam" id="PF07651"/>
    </source>
</evidence>
<dbReference type="GO" id="GO:0072583">
    <property type="term" value="P:clathrin-dependent endocytosis"/>
    <property type="evidence" value="ECO:0007669"/>
    <property type="project" value="InterPro"/>
</dbReference>
<dbReference type="InterPro" id="IPR011417">
    <property type="entry name" value="ANTH_dom"/>
</dbReference>
<comment type="caution">
    <text evidence="2">The sequence shown here is derived from an EMBL/GenBank/DDBJ whole genome shotgun (WGS) entry which is preliminary data.</text>
</comment>
<gene>
    <name evidence="2" type="ORF">SASPL_107657</name>
</gene>
<dbReference type="GO" id="GO:0005905">
    <property type="term" value="C:clathrin-coated pit"/>
    <property type="evidence" value="ECO:0007669"/>
    <property type="project" value="TreeGrafter"/>
</dbReference>
<dbReference type="Pfam" id="PF07651">
    <property type="entry name" value="ANTH"/>
    <property type="match status" value="1"/>
</dbReference>
<protein>
    <recommendedName>
        <fullName evidence="1">AP180 N-terminal homology (ANTH) domain-containing protein</fullName>
    </recommendedName>
</protein>
<dbReference type="AlphaFoldDB" id="A0A8X8YGL5"/>
<dbReference type="EMBL" id="PNBA02000003">
    <property type="protein sequence ID" value="KAG6429605.1"/>
    <property type="molecule type" value="Genomic_DNA"/>
</dbReference>
<dbReference type="Pfam" id="PF04005">
    <property type="entry name" value="Hus1"/>
    <property type="match status" value="1"/>
</dbReference>
<dbReference type="PANTHER" id="PTHR22951:SF22">
    <property type="entry name" value="ENTH DOMAIN-CONTAINING PROTEIN"/>
    <property type="match status" value="1"/>
</dbReference>
<reference evidence="2" key="2">
    <citation type="submission" date="2020-08" db="EMBL/GenBank/DDBJ databases">
        <title>Plant Genome Project.</title>
        <authorList>
            <person name="Zhang R.-G."/>
        </authorList>
    </citation>
    <scope>NUCLEOTIDE SEQUENCE</scope>
    <source>
        <strain evidence="2">Huo1</strain>
        <tissue evidence="2">Leaf</tissue>
    </source>
</reference>
<reference evidence="2" key="1">
    <citation type="submission" date="2018-01" db="EMBL/GenBank/DDBJ databases">
        <authorList>
            <person name="Mao J.F."/>
        </authorList>
    </citation>
    <scope>NUCLEOTIDE SEQUENCE</scope>
    <source>
        <strain evidence="2">Huo1</strain>
        <tissue evidence="2">Leaf</tissue>
    </source>
</reference>
<feature type="domain" description="AP180 N-terminal homology (ANTH)" evidence="1">
    <location>
        <begin position="174"/>
        <end position="267"/>
    </location>
</feature>
<dbReference type="GO" id="GO:0048268">
    <property type="term" value="P:clathrin coat assembly"/>
    <property type="evidence" value="ECO:0007669"/>
    <property type="project" value="InterPro"/>
</dbReference>
<keyword evidence="3" id="KW-1185">Reference proteome</keyword>
<dbReference type="GO" id="GO:0032050">
    <property type="term" value="F:clathrin heavy chain binding"/>
    <property type="evidence" value="ECO:0007669"/>
    <property type="project" value="TreeGrafter"/>
</dbReference>
<dbReference type="GO" id="GO:0000077">
    <property type="term" value="P:DNA damage checkpoint signaling"/>
    <property type="evidence" value="ECO:0007669"/>
    <property type="project" value="InterPro"/>
</dbReference>
<dbReference type="GO" id="GO:0005545">
    <property type="term" value="F:1-phosphatidylinositol binding"/>
    <property type="evidence" value="ECO:0007669"/>
    <property type="project" value="InterPro"/>
</dbReference>
<dbReference type="GO" id="GO:0030896">
    <property type="term" value="C:checkpoint clamp complex"/>
    <property type="evidence" value="ECO:0007669"/>
    <property type="project" value="InterPro"/>
</dbReference>
<dbReference type="GO" id="GO:0000149">
    <property type="term" value="F:SNARE binding"/>
    <property type="evidence" value="ECO:0007669"/>
    <property type="project" value="TreeGrafter"/>
</dbReference>
<dbReference type="Gene3D" id="1.20.58.150">
    <property type="entry name" value="ANTH domain"/>
    <property type="match status" value="1"/>
</dbReference>
<sequence>MGRVCHLYLTSDHTFFLHNLLSVDGVLSVTQFSKESLFHDYRISSNNDDRIAFSVRKYKGTVRKKCSNSAVSEKVSLPLLLAFSRHCCSVCGTANSLYSVASPSCLSLSSTQSHCCHGVCNLLMIELRVNHVDRLVVVKNVFDYILIFREVEKWKSSAAVVDREDWEAAVGLLSLCTSSASNDYTAFVKSYARLLDEALEAHAFNSTNGDDADKLTSTIEVMPQVQSLIDRAIGCWPVGAASRSFLVRSAMKHVIRDSICWYAAKMDKVLENLIWMPYRSCVEGGRAGGGALEIS</sequence>
<evidence type="ECO:0000313" key="3">
    <source>
        <dbReference type="Proteomes" id="UP000298416"/>
    </source>
</evidence>
<dbReference type="InterPro" id="IPR007150">
    <property type="entry name" value="HUS1/Mec3"/>
</dbReference>
<organism evidence="2">
    <name type="scientific">Salvia splendens</name>
    <name type="common">Scarlet sage</name>
    <dbReference type="NCBI Taxonomy" id="180675"/>
    <lineage>
        <taxon>Eukaryota</taxon>
        <taxon>Viridiplantae</taxon>
        <taxon>Streptophyta</taxon>
        <taxon>Embryophyta</taxon>
        <taxon>Tracheophyta</taxon>
        <taxon>Spermatophyta</taxon>
        <taxon>Magnoliopsida</taxon>
        <taxon>eudicotyledons</taxon>
        <taxon>Gunneridae</taxon>
        <taxon>Pentapetalae</taxon>
        <taxon>asterids</taxon>
        <taxon>lamiids</taxon>
        <taxon>Lamiales</taxon>
        <taxon>Lamiaceae</taxon>
        <taxon>Nepetoideae</taxon>
        <taxon>Mentheae</taxon>
        <taxon>Salviinae</taxon>
        <taxon>Salvia</taxon>
        <taxon>Salvia subgen. Calosphace</taxon>
        <taxon>core Calosphace</taxon>
    </lineage>
</organism>
<dbReference type="InterPro" id="IPR045192">
    <property type="entry name" value="AP180-like"/>
</dbReference>
<dbReference type="SUPFAM" id="SSF89009">
    <property type="entry name" value="GAT-like domain"/>
    <property type="match status" value="1"/>
</dbReference>
<dbReference type="Proteomes" id="UP000298416">
    <property type="component" value="Unassembled WGS sequence"/>
</dbReference>